<evidence type="ECO:0000313" key="2">
    <source>
        <dbReference type="Proteomes" id="UP000005283"/>
    </source>
</evidence>
<keyword evidence="2" id="KW-1185">Reference proteome</keyword>
<name>D1W676_9BACT</name>
<dbReference type="STRING" id="679190.HMPREF0650_1969"/>
<proteinExistence type="predicted"/>
<dbReference type="AlphaFoldDB" id="D1W676"/>
<sequence>MDDLQESGMVRLFRPYIVKNGKRIYPKKSRCFSFLVPANKKIAM</sequence>
<protein>
    <submittedName>
        <fullName evidence="1">Uncharacterized protein</fullName>
    </submittedName>
</protein>
<reference evidence="1 2" key="1">
    <citation type="submission" date="2009-12" db="EMBL/GenBank/DDBJ databases">
        <title>Genome Sequence of Prevotella buccalis ATCC 35310.</title>
        <authorList>
            <person name="Durkin A.S."/>
            <person name="Madupu R."/>
            <person name="Torralba M."/>
            <person name="Methe B."/>
            <person name="Sutton G."/>
            <person name="Strausberg R.L."/>
            <person name="Nelson K.E."/>
        </authorList>
    </citation>
    <scope>NUCLEOTIDE SEQUENCE [LARGE SCALE GENOMIC DNA]</scope>
    <source>
        <strain evidence="1 2">ATCC 35310</strain>
    </source>
</reference>
<comment type="caution">
    <text evidence="1">The sequence shown here is derived from an EMBL/GenBank/DDBJ whole genome shotgun (WGS) entry which is preliminary data.</text>
</comment>
<organism evidence="1 2">
    <name type="scientific">Hoylesella buccalis ATCC 35310</name>
    <dbReference type="NCBI Taxonomy" id="679190"/>
    <lineage>
        <taxon>Bacteria</taxon>
        <taxon>Pseudomonadati</taxon>
        <taxon>Bacteroidota</taxon>
        <taxon>Bacteroidia</taxon>
        <taxon>Bacteroidales</taxon>
        <taxon>Prevotellaceae</taxon>
        <taxon>Hoylesella</taxon>
    </lineage>
</organism>
<gene>
    <name evidence="1" type="ORF">HMPREF0650_1969</name>
</gene>
<accession>D1W676</accession>
<dbReference type="EMBL" id="ADEG01000060">
    <property type="protein sequence ID" value="EFA91950.1"/>
    <property type="molecule type" value="Genomic_DNA"/>
</dbReference>
<dbReference type="Proteomes" id="UP000005283">
    <property type="component" value="Unassembled WGS sequence"/>
</dbReference>
<evidence type="ECO:0000313" key="1">
    <source>
        <dbReference type="EMBL" id="EFA91950.1"/>
    </source>
</evidence>